<feature type="region of interest" description="Disordered" evidence="1">
    <location>
        <begin position="145"/>
        <end position="186"/>
    </location>
</feature>
<dbReference type="Proteomes" id="UP000007148">
    <property type="component" value="Unassembled WGS sequence"/>
</dbReference>
<reference evidence="2 3" key="1">
    <citation type="journal article" date="2011" name="PLoS Pathog.">
        <title>Endophytic Life Strategies Decoded by Genome and Transcriptome Analyses of the Mutualistic Root Symbiont Piriformospora indica.</title>
        <authorList>
            <person name="Zuccaro A."/>
            <person name="Lahrmann U."/>
            <person name="Guldener U."/>
            <person name="Langen G."/>
            <person name="Pfiffi S."/>
            <person name="Biedenkopf D."/>
            <person name="Wong P."/>
            <person name="Samans B."/>
            <person name="Grimm C."/>
            <person name="Basiewicz M."/>
            <person name="Murat C."/>
            <person name="Martin F."/>
            <person name="Kogel K.H."/>
        </authorList>
    </citation>
    <scope>NUCLEOTIDE SEQUENCE [LARGE SCALE GENOMIC DNA]</scope>
    <source>
        <strain evidence="2 3">DSM 11827</strain>
    </source>
</reference>
<sequence length="229" mass="24454">MGLQPVIWSSKSFAEIWDSQDWVVHGGGVQAVPNQARFQATLDDSFTAFPDHGVIALQHDIYIESVNLAIGYTLPFVLGPHPNNNNQPFNVKPVMQCQGRSLADAFNETSTNKNNPAFDTSVDVARRRSNLGYAAAHPSGDAVSVTRTYVSPPHSTQTQTPTGTAGGSPTRGASSSTTSSRPNAGVSTQGGVHMLVGLGFGAVLAIVIHTYSAIELYENWDEEPKTELT</sequence>
<accession>G4U211</accession>
<evidence type="ECO:0008006" key="4">
    <source>
        <dbReference type="Google" id="ProtNLM"/>
    </source>
</evidence>
<dbReference type="AlphaFoldDB" id="G4U211"/>
<proteinExistence type="predicted"/>
<evidence type="ECO:0000313" key="2">
    <source>
        <dbReference type="EMBL" id="CCA77604.1"/>
    </source>
</evidence>
<dbReference type="InParanoid" id="G4U211"/>
<dbReference type="EMBL" id="CAFZ01001772">
    <property type="protein sequence ID" value="CCA77604.1"/>
    <property type="molecule type" value="Genomic_DNA"/>
</dbReference>
<organism evidence="2 3">
    <name type="scientific">Serendipita indica (strain DSM 11827)</name>
    <name type="common">Root endophyte fungus</name>
    <name type="synonym">Piriformospora indica</name>
    <dbReference type="NCBI Taxonomy" id="1109443"/>
    <lineage>
        <taxon>Eukaryota</taxon>
        <taxon>Fungi</taxon>
        <taxon>Dikarya</taxon>
        <taxon>Basidiomycota</taxon>
        <taxon>Agaricomycotina</taxon>
        <taxon>Agaricomycetes</taxon>
        <taxon>Sebacinales</taxon>
        <taxon>Serendipitaceae</taxon>
        <taxon>Serendipita</taxon>
    </lineage>
</organism>
<evidence type="ECO:0000256" key="1">
    <source>
        <dbReference type="SAM" id="MobiDB-lite"/>
    </source>
</evidence>
<protein>
    <recommendedName>
        <fullName evidence="4">Chitin deacetylase</fullName>
    </recommendedName>
</protein>
<keyword evidence="3" id="KW-1185">Reference proteome</keyword>
<evidence type="ECO:0000313" key="3">
    <source>
        <dbReference type="Proteomes" id="UP000007148"/>
    </source>
</evidence>
<dbReference type="OrthoDB" id="407355at2759"/>
<gene>
    <name evidence="2" type="ORF">PIIN_11581</name>
</gene>
<dbReference type="STRING" id="1109443.G4U211"/>
<name>G4U211_SERID</name>
<comment type="caution">
    <text evidence="2">The sequence shown here is derived from an EMBL/GenBank/DDBJ whole genome shotgun (WGS) entry which is preliminary data.</text>
</comment>
<feature type="compositionally biased region" description="Low complexity" evidence="1">
    <location>
        <begin position="151"/>
        <end position="182"/>
    </location>
</feature>
<dbReference type="HOGENOM" id="CLU_105513_0_0_1"/>